<dbReference type="VEuPathDB" id="FungiDB:YALI1_A17320g"/>
<gene>
    <name evidence="2" type="ORF">YALI1_A17320g</name>
</gene>
<dbReference type="AlphaFoldDB" id="A0A1D8N550"/>
<evidence type="ECO:0000313" key="2">
    <source>
        <dbReference type="EMBL" id="AOW00763.1"/>
    </source>
</evidence>
<dbReference type="EMBL" id="CP017553">
    <property type="protein sequence ID" value="AOW00763.1"/>
    <property type="molecule type" value="Genomic_DNA"/>
</dbReference>
<reference evidence="2 3" key="1">
    <citation type="journal article" date="2016" name="PLoS ONE">
        <title>Sequence Assembly of Yarrowia lipolytica Strain W29/CLIB89 Shows Transposable Element Diversity.</title>
        <authorList>
            <person name="Magnan C."/>
            <person name="Yu J."/>
            <person name="Chang I."/>
            <person name="Jahn E."/>
            <person name="Kanomata Y."/>
            <person name="Wu J."/>
            <person name="Zeller M."/>
            <person name="Oakes M."/>
            <person name="Baldi P."/>
            <person name="Sandmeyer S."/>
        </authorList>
    </citation>
    <scope>NUCLEOTIDE SEQUENCE [LARGE SCALE GENOMIC DNA]</scope>
    <source>
        <strain evidence="3">CLIB89(W29)</strain>
    </source>
</reference>
<sequence length="194" mass="21505">MDDPNARRNELAQQAAERDERAAHRPDKTDSEGRQTTCSTCGRRSTTNPPPGLPQMPVRQLQVNSWAALRQSVLSLAKTKQGMRHCPSEVLDFFGTWAPASALTLLSQDLLDCSADVPALPFRARSLKSGAPFLPHDSGSTRSYPCGWQQLSRGWLARPLCYSHYGSGDYRGNRNKNKNKKKDSGLRLLLDPSL</sequence>
<dbReference type="GeneID" id="94582503"/>
<feature type="region of interest" description="Disordered" evidence="1">
    <location>
        <begin position="1"/>
        <end position="57"/>
    </location>
</feature>
<accession>A0A1D8N550</accession>
<dbReference type="RefSeq" id="XP_068137943.1">
    <property type="nucleotide sequence ID" value="XM_068281842.1"/>
</dbReference>
<proteinExistence type="predicted"/>
<protein>
    <submittedName>
        <fullName evidence="2">Uncharacterized protein</fullName>
    </submittedName>
</protein>
<evidence type="ECO:0000256" key="1">
    <source>
        <dbReference type="SAM" id="MobiDB-lite"/>
    </source>
</evidence>
<dbReference type="Proteomes" id="UP000182444">
    <property type="component" value="Chromosome 1A"/>
</dbReference>
<feature type="compositionally biased region" description="Low complexity" evidence="1">
    <location>
        <begin position="34"/>
        <end position="47"/>
    </location>
</feature>
<feature type="compositionally biased region" description="Basic and acidic residues" evidence="1">
    <location>
        <begin position="1"/>
        <end position="33"/>
    </location>
</feature>
<organism evidence="2 3">
    <name type="scientific">Yarrowia lipolytica</name>
    <name type="common">Candida lipolytica</name>
    <dbReference type="NCBI Taxonomy" id="4952"/>
    <lineage>
        <taxon>Eukaryota</taxon>
        <taxon>Fungi</taxon>
        <taxon>Dikarya</taxon>
        <taxon>Ascomycota</taxon>
        <taxon>Saccharomycotina</taxon>
        <taxon>Dipodascomycetes</taxon>
        <taxon>Dipodascales</taxon>
        <taxon>Dipodascales incertae sedis</taxon>
        <taxon>Yarrowia</taxon>
    </lineage>
</organism>
<name>A0A1D8N550_YARLL</name>
<evidence type="ECO:0000313" key="3">
    <source>
        <dbReference type="Proteomes" id="UP000182444"/>
    </source>
</evidence>